<keyword evidence="4" id="KW-0539">Nucleus</keyword>
<feature type="region of interest" description="Disordered" evidence="5">
    <location>
        <begin position="859"/>
        <end position="918"/>
    </location>
</feature>
<dbReference type="GO" id="GO:0008380">
    <property type="term" value="P:RNA splicing"/>
    <property type="evidence" value="ECO:0007669"/>
    <property type="project" value="UniProtKB-KW"/>
</dbReference>
<feature type="region of interest" description="Disordered" evidence="5">
    <location>
        <begin position="691"/>
        <end position="760"/>
    </location>
</feature>
<dbReference type="GO" id="GO:0005654">
    <property type="term" value="C:nucleoplasm"/>
    <property type="evidence" value="ECO:0007669"/>
    <property type="project" value="TreeGrafter"/>
</dbReference>
<feature type="compositionally biased region" description="Basic and acidic residues" evidence="5">
    <location>
        <begin position="862"/>
        <end position="872"/>
    </location>
</feature>
<feature type="compositionally biased region" description="Polar residues" evidence="5">
    <location>
        <begin position="271"/>
        <end position="280"/>
    </location>
</feature>
<feature type="non-terminal residue" evidence="8">
    <location>
        <position position="1"/>
    </location>
</feature>
<evidence type="ECO:0000256" key="2">
    <source>
        <dbReference type="ARBA" id="ARBA00022664"/>
    </source>
</evidence>
<dbReference type="SMART" id="SM00443">
    <property type="entry name" value="G_patch"/>
    <property type="match status" value="1"/>
</dbReference>
<dbReference type="PROSITE" id="PS50174">
    <property type="entry name" value="G_PATCH"/>
    <property type="match status" value="1"/>
</dbReference>
<feature type="region of interest" description="Disordered" evidence="5">
    <location>
        <begin position="256"/>
        <end position="308"/>
    </location>
</feature>
<sequence length="1100" mass="124535">MASRRITRETFDAVVQDKVKRYRMDRSDAVEGAIHHFKAHPRLVPRPRYEDSFHDDGRYAHDNAQHHPHDDWSEDPRDDYPGPSYRSASPLIRKDNYYHEQYGRPAPRDREFGCPTPRDREYGRPATHDREYGHPASRDREYGRPASHDREYGGLASHEQNYGPPDSWESTGPHETDFSSSEILGDFRSPGLMEDDYGNMENQEYDVDFGIQPDSEFRPPIRRGSIGRGRALRGKRIARGVVKTKIFKGDLKMPLKKWNTKKPLPGPDQNPALQPDQSPETTERPSPRPVTVQRPNQKLPLRPNQRPTITTQRPILRLPKPVHVFRNLNFDLVDKSDIFSTFGIEIIKWAGFHAIKNDAEFSRLFGALFELETETCAKMLASFKCSLKPEHRDYCFFTIKSLQHAALKTPKVDNEFLNMLLDKGAVKTKNCFFEIIKPFDKYIMRLQDRLLKGVTPLLMACNAYELSIKTSGFGNPGEMASAFETTVSLCRKSLALLGQTFALASVFRQEKILEAVGLQEMAPAPTLFPNFDDSTLFGREYIENLKAWLEKSGYPIQMKKPEPESTIQLKKPSPDTTVTTPQRADQKVVETIEQLVNSIVSGTLSAKERNAQKNCPEYWFLSDEDSLEYKYYRLKLSEAQRRTSSDKEEGEGRALEESASESVRAMWYARRVASIKRKLFKRKRVGILAPHGIRRRKARRATTGTQTVLSAGTVLKHQDKHPEGSAQSKPLASETSLSEKNSSLDTTSSSQCATSSDLSLPAEERTDAEDLLIPPELFPPLSSQFPDVDAKTMQTAEKLAKFVAQVGPEIEQFSIDNSADNPDLWFLQDQNSSAFKFYRMKVYELCPSINFSAVSEITDAGETAKPEERSLDVSEEEEDEEEEEDDNEEEAEFEEDISQPSEELEMEREEDDISAGRSVENLAEEMVSKTGEEISTGEMQLATSSDGAIPNLSTQASTPAPGTLFPRKRISSKSLKVGMIPASKRICLIEEPKVHEPVRIAYDRPRGCPVTKKKKKPKDLEFPHKKLTNRNVGFQMLQKMGWQEGHGLGTRGKGIREPVKVGATSAGEGLGVAGEENKEDAFDVFRQRMIQMYRQKRASK</sequence>
<dbReference type="InterPro" id="IPR040169">
    <property type="entry name" value="SUGP1/2"/>
</dbReference>
<dbReference type="OrthoDB" id="4822at2759"/>
<organism evidence="8 9">
    <name type="scientific">Atlantisia rogersi</name>
    <name type="common">Inaccessible Island rail</name>
    <dbReference type="NCBI Taxonomy" id="2478892"/>
    <lineage>
        <taxon>Eukaryota</taxon>
        <taxon>Metazoa</taxon>
        <taxon>Chordata</taxon>
        <taxon>Craniata</taxon>
        <taxon>Vertebrata</taxon>
        <taxon>Euteleostomi</taxon>
        <taxon>Archelosauria</taxon>
        <taxon>Archosauria</taxon>
        <taxon>Dinosauria</taxon>
        <taxon>Saurischia</taxon>
        <taxon>Theropoda</taxon>
        <taxon>Coelurosauria</taxon>
        <taxon>Aves</taxon>
        <taxon>Neognathae</taxon>
        <taxon>Neoaves</taxon>
        <taxon>Gruiformes</taxon>
        <taxon>Rallidae</taxon>
        <taxon>Atlantisia</taxon>
    </lineage>
</organism>
<dbReference type="GO" id="GO:0006397">
    <property type="term" value="P:mRNA processing"/>
    <property type="evidence" value="ECO:0007669"/>
    <property type="project" value="UniProtKB-KW"/>
</dbReference>
<keyword evidence="3" id="KW-0508">mRNA splicing</keyword>
<evidence type="ECO:0000256" key="3">
    <source>
        <dbReference type="ARBA" id="ARBA00023187"/>
    </source>
</evidence>
<reference evidence="8 9" key="1">
    <citation type="submission" date="2019-09" db="EMBL/GenBank/DDBJ databases">
        <title>Bird 10,000 Genomes (B10K) Project - Family phase.</title>
        <authorList>
            <person name="Zhang G."/>
        </authorList>
    </citation>
    <scope>NUCLEOTIDE SEQUENCE [LARGE SCALE GENOMIC DNA]</scope>
    <source>
        <strain evidence="8">OUT-0055</strain>
        <tissue evidence="8">Blood</tissue>
    </source>
</reference>
<feature type="region of interest" description="Disordered" evidence="5">
    <location>
        <begin position="40"/>
        <end position="185"/>
    </location>
</feature>
<feature type="compositionally biased region" description="Basic and acidic residues" evidence="5">
    <location>
        <begin position="47"/>
        <end position="80"/>
    </location>
</feature>
<keyword evidence="2" id="KW-0507">mRNA processing</keyword>
<feature type="compositionally biased region" description="Polar residues" evidence="5">
    <location>
        <begin position="574"/>
        <end position="583"/>
    </location>
</feature>
<dbReference type="InterPro" id="IPR000467">
    <property type="entry name" value="G_patch_dom"/>
</dbReference>
<evidence type="ECO:0000313" key="8">
    <source>
        <dbReference type="EMBL" id="NXV75649.1"/>
    </source>
</evidence>
<dbReference type="Pfam" id="PF01585">
    <property type="entry name" value="G-patch"/>
    <property type="match status" value="1"/>
</dbReference>
<accession>A0A7L3WJ52</accession>
<dbReference type="SMART" id="SM00648">
    <property type="entry name" value="SWAP"/>
    <property type="match status" value="2"/>
</dbReference>
<dbReference type="PANTHER" id="PTHR23340:SF2">
    <property type="entry name" value="SURP AND G-PATCH DOMAIN-CONTAINING PROTEIN 2"/>
    <property type="match status" value="1"/>
</dbReference>
<dbReference type="Pfam" id="PF01805">
    <property type="entry name" value="Surp"/>
    <property type="match status" value="1"/>
</dbReference>
<feature type="region of interest" description="Disordered" evidence="5">
    <location>
        <begin position="640"/>
        <end position="660"/>
    </location>
</feature>
<dbReference type="InterPro" id="IPR000061">
    <property type="entry name" value="Surp"/>
</dbReference>
<keyword evidence="9" id="KW-1185">Reference proteome</keyword>
<evidence type="ECO:0000259" key="6">
    <source>
        <dbReference type="PROSITE" id="PS50128"/>
    </source>
</evidence>
<dbReference type="GO" id="GO:0003723">
    <property type="term" value="F:RNA binding"/>
    <property type="evidence" value="ECO:0007669"/>
    <property type="project" value="InterPro"/>
</dbReference>
<protein>
    <submittedName>
        <fullName evidence="8">SUGP2 protein</fullName>
    </submittedName>
</protein>
<feature type="compositionally biased region" description="Polar residues" evidence="5">
    <location>
        <begin position="725"/>
        <end position="758"/>
    </location>
</feature>
<evidence type="ECO:0000256" key="4">
    <source>
        <dbReference type="ARBA" id="ARBA00023242"/>
    </source>
</evidence>
<dbReference type="Proteomes" id="UP000518911">
    <property type="component" value="Unassembled WGS sequence"/>
</dbReference>
<dbReference type="PROSITE" id="PS50128">
    <property type="entry name" value="SURP"/>
    <property type="match status" value="1"/>
</dbReference>
<feature type="compositionally biased region" description="Basic and acidic residues" evidence="5">
    <location>
        <begin position="92"/>
        <end position="152"/>
    </location>
</feature>
<dbReference type="SUPFAM" id="SSF109905">
    <property type="entry name" value="Surp module (SWAP domain)"/>
    <property type="match status" value="2"/>
</dbReference>
<feature type="domain" description="G-patch" evidence="7">
    <location>
        <begin position="1029"/>
        <end position="1075"/>
    </location>
</feature>
<feature type="compositionally biased region" description="Acidic residues" evidence="5">
    <location>
        <begin position="873"/>
        <end position="913"/>
    </location>
</feature>
<dbReference type="InterPro" id="IPR035967">
    <property type="entry name" value="SWAP/Surp_sf"/>
</dbReference>
<feature type="non-terminal residue" evidence="8">
    <location>
        <position position="1100"/>
    </location>
</feature>
<proteinExistence type="predicted"/>
<feature type="compositionally biased region" description="Polar residues" evidence="5">
    <location>
        <begin position="944"/>
        <end position="960"/>
    </location>
</feature>
<dbReference type="EMBL" id="VZUJ01071793">
    <property type="protein sequence ID" value="NXV75649.1"/>
    <property type="molecule type" value="Genomic_DNA"/>
</dbReference>
<comment type="caution">
    <text evidence="8">The sequence shown here is derived from an EMBL/GenBank/DDBJ whole genome shotgun (WGS) entry which is preliminary data.</text>
</comment>
<gene>
    <name evidence="8" type="primary">Sugp2</name>
    <name evidence="8" type="ORF">ATLROG_R04012</name>
</gene>
<dbReference type="PANTHER" id="PTHR23340">
    <property type="entry name" value="ARGININE/SERINE RICH SPLICING FACTOR SF4/14"/>
    <property type="match status" value="1"/>
</dbReference>
<feature type="domain" description="SURP motif" evidence="6">
    <location>
        <begin position="795"/>
        <end position="838"/>
    </location>
</feature>
<evidence type="ECO:0000256" key="1">
    <source>
        <dbReference type="ARBA" id="ARBA00004123"/>
    </source>
</evidence>
<comment type="subcellular location">
    <subcellularLocation>
        <location evidence="1">Nucleus</location>
    </subcellularLocation>
</comment>
<dbReference type="AlphaFoldDB" id="A0A7L3WJ52"/>
<name>A0A7L3WJ52_9GRUI</name>
<evidence type="ECO:0000256" key="5">
    <source>
        <dbReference type="SAM" id="MobiDB-lite"/>
    </source>
</evidence>
<evidence type="ECO:0000313" key="9">
    <source>
        <dbReference type="Proteomes" id="UP000518911"/>
    </source>
</evidence>
<feature type="region of interest" description="Disordered" evidence="5">
    <location>
        <begin position="944"/>
        <end position="964"/>
    </location>
</feature>
<evidence type="ECO:0000259" key="7">
    <source>
        <dbReference type="PROSITE" id="PS50174"/>
    </source>
</evidence>
<dbReference type="Gene3D" id="1.10.10.790">
    <property type="entry name" value="Surp module"/>
    <property type="match status" value="2"/>
</dbReference>
<feature type="compositionally biased region" description="Basic and acidic residues" evidence="5">
    <location>
        <begin position="640"/>
        <end position="656"/>
    </location>
</feature>
<feature type="region of interest" description="Disordered" evidence="5">
    <location>
        <begin position="563"/>
        <end position="583"/>
    </location>
</feature>